<dbReference type="Proteomes" id="UP000293162">
    <property type="component" value="Unassembled WGS sequence"/>
</dbReference>
<comment type="subcellular location">
    <subcellularLocation>
        <location evidence="1">Cell membrane</location>
        <topology evidence="1">Multi-pass membrane protein</topology>
    </subcellularLocation>
</comment>
<dbReference type="PANTHER" id="PTHR30489">
    <property type="entry name" value="LIPOPROTEIN-RELEASING SYSTEM TRANSMEMBRANE PROTEIN LOLE"/>
    <property type="match status" value="1"/>
</dbReference>
<protein>
    <submittedName>
        <fullName evidence="10">ABC transporter permease</fullName>
    </submittedName>
</protein>
<keyword evidence="11" id="KW-1185">Reference proteome</keyword>
<evidence type="ECO:0000256" key="5">
    <source>
        <dbReference type="ARBA" id="ARBA00022989"/>
    </source>
</evidence>
<gene>
    <name evidence="10" type="ORF">EWM59_21705</name>
</gene>
<reference evidence="10 11" key="1">
    <citation type="submission" date="2019-02" db="EMBL/GenBank/DDBJ databases">
        <title>Bacterial novel species Emticicia sp. 17J42-9 isolated from soil.</title>
        <authorList>
            <person name="Jung H.-Y."/>
        </authorList>
    </citation>
    <scope>NUCLEOTIDE SEQUENCE [LARGE SCALE GENOMIC DNA]</scope>
    <source>
        <strain evidence="10 11">17J42-9</strain>
    </source>
</reference>
<dbReference type="Pfam" id="PF12704">
    <property type="entry name" value="MacB_PCD"/>
    <property type="match status" value="1"/>
</dbReference>
<evidence type="ECO:0000313" key="11">
    <source>
        <dbReference type="Proteomes" id="UP000293162"/>
    </source>
</evidence>
<feature type="transmembrane region" description="Helical" evidence="7">
    <location>
        <begin position="325"/>
        <end position="348"/>
    </location>
</feature>
<dbReference type="RefSeq" id="WP_130023355.1">
    <property type="nucleotide sequence ID" value="NZ_SEWF01000043.1"/>
</dbReference>
<feature type="transmembrane region" description="Helical" evidence="7">
    <location>
        <begin position="23"/>
        <end position="48"/>
    </location>
</feature>
<dbReference type="InterPro" id="IPR025857">
    <property type="entry name" value="MacB_PCD"/>
</dbReference>
<dbReference type="PANTHER" id="PTHR30489:SF0">
    <property type="entry name" value="LIPOPROTEIN-RELEASING SYSTEM TRANSMEMBRANE PROTEIN LOLE"/>
    <property type="match status" value="1"/>
</dbReference>
<dbReference type="AlphaFoldDB" id="A0A4Q5LV64"/>
<dbReference type="InterPro" id="IPR051447">
    <property type="entry name" value="Lipoprotein-release_system"/>
</dbReference>
<dbReference type="GO" id="GO:0044874">
    <property type="term" value="P:lipoprotein localization to outer membrane"/>
    <property type="evidence" value="ECO:0007669"/>
    <property type="project" value="TreeGrafter"/>
</dbReference>
<dbReference type="Pfam" id="PF02687">
    <property type="entry name" value="FtsX"/>
    <property type="match status" value="1"/>
</dbReference>
<feature type="transmembrane region" description="Helical" evidence="7">
    <location>
        <begin position="368"/>
        <end position="393"/>
    </location>
</feature>
<evidence type="ECO:0000256" key="6">
    <source>
        <dbReference type="ARBA" id="ARBA00023136"/>
    </source>
</evidence>
<proteinExistence type="inferred from homology"/>
<feature type="domain" description="MacB-like periplasmic core" evidence="9">
    <location>
        <begin position="28"/>
        <end position="213"/>
    </location>
</feature>
<evidence type="ECO:0000256" key="1">
    <source>
        <dbReference type="ARBA" id="ARBA00004651"/>
    </source>
</evidence>
<keyword evidence="3" id="KW-1003">Cell membrane</keyword>
<feature type="transmembrane region" description="Helical" evidence="7">
    <location>
        <begin position="271"/>
        <end position="295"/>
    </location>
</feature>
<dbReference type="GO" id="GO:0098797">
    <property type="term" value="C:plasma membrane protein complex"/>
    <property type="evidence" value="ECO:0007669"/>
    <property type="project" value="TreeGrafter"/>
</dbReference>
<evidence type="ECO:0000259" key="9">
    <source>
        <dbReference type="Pfam" id="PF12704"/>
    </source>
</evidence>
<keyword evidence="5 7" id="KW-1133">Transmembrane helix</keyword>
<feature type="domain" description="ABC3 transporter permease C-terminal" evidence="8">
    <location>
        <begin position="273"/>
        <end position="396"/>
    </location>
</feature>
<dbReference type="OrthoDB" id="1522670at2"/>
<evidence type="ECO:0000313" key="10">
    <source>
        <dbReference type="EMBL" id="RYU93524.1"/>
    </source>
</evidence>
<dbReference type="EMBL" id="SEWF01000043">
    <property type="protein sequence ID" value="RYU93524.1"/>
    <property type="molecule type" value="Genomic_DNA"/>
</dbReference>
<comment type="caution">
    <text evidence="10">The sequence shown here is derived from an EMBL/GenBank/DDBJ whole genome shotgun (WGS) entry which is preliminary data.</text>
</comment>
<sequence length="406" mass="46056">MDLSRFISQRIQKTKSASFTSTVVKIGVASIAIGLAVMIISFAILVGYKQGIKDKLFSLSSHIQVSKITLNQSYEETPMPIKTNFYNNYRQIPQIRHVQAVGNKAGMLKSSEELAGIIIKGVGRDYDWPTFSMNMIEGRKINFNDTTFSNEVVISKRIATRLKIKLADEVLIYFIQTPPRVRKVKVVGIYETGLEEFDKNYIIGDLTLVQKMNEWDSNTCGHYEIFLKNFDDLDATTRLVTNEIDQDMKATRITDMFPAIFDWLSLLDKNILIVLALILVVACFNMISVLLVMMMERTPMIGMLKALGSDNTQIRKIFVLNGLTIILKGIFYGNLIGIGLGLIQYYFQLIPLDPENYYISYVPIAWDWLTILLLNAATIMLILAVITIPTLIVSKMRVVEALKFKE</sequence>
<keyword evidence="4 7" id="KW-0812">Transmembrane</keyword>
<keyword evidence="6 7" id="KW-0472">Membrane</keyword>
<name>A0A4Q5LV64_9BACT</name>
<evidence type="ECO:0000256" key="3">
    <source>
        <dbReference type="ARBA" id="ARBA00022475"/>
    </source>
</evidence>
<dbReference type="InterPro" id="IPR003838">
    <property type="entry name" value="ABC3_permease_C"/>
</dbReference>
<evidence type="ECO:0000256" key="2">
    <source>
        <dbReference type="ARBA" id="ARBA00005236"/>
    </source>
</evidence>
<organism evidence="10 11">
    <name type="scientific">Emticicia agri</name>
    <dbReference type="NCBI Taxonomy" id="2492393"/>
    <lineage>
        <taxon>Bacteria</taxon>
        <taxon>Pseudomonadati</taxon>
        <taxon>Bacteroidota</taxon>
        <taxon>Cytophagia</taxon>
        <taxon>Cytophagales</taxon>
        <taxon>Leadbetterellaceae</taxon>
        <taxon>Emticicia</taxon>
    </lineage>
</organism>
<evidence type="ECO:0000256" key="7">
    <source>
        <dbReference type="SAM" id="Phobius"/>
    </source>
</evidence>
<accession>A0A4Q5LV64</accession>
<evidence type="ECO:0000256" key="4">
    <source>
        <dbReference type="ARBA" id="ARBA00022692"/>
    </source>
</evidence>
<evidence type="ECO:0000259" key="8">
    <source>
        <dbReference type="Pfam" id="PF02687"/>
    </source>
</evidence>
<comment type="similarity">
    <text evidence="2">Belongs to the ABC-4 integral membrane protein family. LolC/E subfamily.</text>
</comment>